<dbReference type="EMBL" id="CM047746">
    <property type="protein sequence ID" value="KAJ0020886.1"/>
    <property type="molecule type" value="Genomic_DNA"/>
</dbReference>
<evidence type="ECO:0000313" key="2">
    <source>
        <dbReference type="Proteomes" id="UP001163603"/>
    </source>
</evidence>
<comment type="caution">
    <text evidence="1">The sequence shown here is derived from an EMBL/GenBank/DDBJ whole genome shotgun (WGS) entry which is preliminary data.</text>
</comment>
<evidence type="ECO:0000313" key="1">
    <source>
        <dbReference type="EMBL" id="KAJ0020886.1"/>
    </source>
</evidence>
<accession>A0ACC0XR60</accession>
<name>A0ACC0XR60_9ROSI</name>
<proteinExistence type="predicted"/>
<gene>
    <name evidence="1" type="ORF">Pint_31416</name>
</gene>
<protein>
    <submittedName>
        <fullName evidence="1">Uncharacterized protein</fullName>
    </submittedName>
</protein>
<keyword evidence="2" id="KW-1185">Reference proteome</keyword>
<dbReference type="Proteomes" id="UP001163603">
    <property type="component" value="Chromosome 11"/>
</dbReference>
<organism evidence="1 2">
    <name type="scientific">Pistacia integerrima</name>
    <dbReference type="NCBI Taxonomy" id="434235"/>
    <lineage>
        <taxon>Eukaryota</taxon>
        <taxon>Viridiplantae</taxon>
        <taxon>Streptophyta</taxon>
        <taxon>Embryophyta</taxon>
        <taxon>Tracheophyta</taxon>
        <taxon>Spermatophyta</taxon>
        <taxon>Magnoliopsida</taxon>
        <taxon>eudicotyledons</taxon>
        <taxon>Gunneridae</taxon>
        <taxon>Pentapetalae</taxon>
        <taxon>rosids</taxon>
        <taxon>malvids</taxon>
        <taxon>Sapindales</taxon>
        <taxon>Anacardiaceae</taxon>
        <taxon>Pistacia</taxon>
    </lineage>
</organism>
<sequence>MAPPQPRHQPQPEGFYVQGLPPSQMVPPPPQPPPSSFGQAPPAAGPPAPPLESVCDKWIKRWMCCVNTVDCFNDMWNRWADYCANYEMP</sequence>
<reference evidence="2" key="1">
    <citation type="journal article" date="2023" name="G3 (Bethesda)">
        <title>Genome assembly and association tests identify interacting loci associated with vigor, precocity, and sex in interspecific pistachio rootstocks.</title>
        <authorList>
            <person name="Palmer W."/>
            <person name="Jacygrad E."/>
            <person name="Sagayaradj S."/>
            <person name="Cavanaugh K."/>
            <person name="Han R."/>
            <person name="Bertier L."/>
            <person name="Beede B."/>
            <person name="Kafkas S."/>
            <person name="Golino D."/>
            <person name="Preece J."/>
            <person name="Michelmore R."/>
        </authorList>
    </citation>
    <scope>NUCLEOTIDE SEQUENCE [LARGE SCALE GENOMIC DNA]</scope>
</reference>